<gene>
    <name evidence="2" type="ORF">Tci_513001</name>
</gene>
<dbReference type="EMBL" id="BKCJ010275558">
    <property type="protein sequence ID" value="GEZ41028.1"/>
    <property type="molecule type" value="Genomic_DNA"/>
</dbReference>
<evidence type="ECO:0000256" key="1">
    <source>
        <dbReference type="SAM" id="MobiDB-lite"/>
    </source>
</evidence>
<dbReference type="PANTHER" id="PTHR45786">
    <property type="entry name" value="DNA BINDING PROTEIN-LIKE"/>
    <property type="match status" value="1"/>
</dbReference>
<proteinExistence type="predicted"/>
<reference evidence="2" key="1">
    <citation type="journal article" date="2019" name="Sci. Rep.">
        <title>Draft genome of Tanacetum cinerariifolium, the natural source of mosquito coil.</title>
        <authorList>
            <person name="Yamashiro T."/>
            <person name="Shiraishi A."/>
            <person name="Satake H."/>
            <person name="Nakayama K."/>
        </authorList>
    </citation>
    <scope>NUCLEOTIDE SEQUENCE</scope>
</reference>
<sequence length="286" mass="32835">MDNDSLNMDTRIPSLSNILDKSMNICSRTIINQDGKVQSYCGLKLTNIHTQASGTPPLPNNTNAGEKRKAVPSTSRHPLNTSELSRLEHPRTRASTKIPKRAALTFAEVAALITNDFRDGLPSTDIVVENKNGGPKRISELHPSYMALQYPLLFLYGEDGFHENIPYHSNRGTRKIKRDYAHINVEWCNRSKAINKPLKLWEQTWELLLEDILRRKRKLFKYPNLQLTDEQIRNYCLVEIKTLLNRNGRSLADFLELPRPDSALLTNMDNRLIREASDFNIKKKQD</sequence>
<feature type="compositionally biased region" description="Polar residues" evidence="1">
    <location>
        <begin position="49"/>
        <end position="64"/>
    </location>
</feature>
<comment type="caution">
    <text evidence="2">The sequence shown here is derived from an EMBL/GenBank/DDBJ whole genome shotgun (WGS) entry which is preliminary data.</text>
</comment>
<feature type="compositionally biased region" description="Polar residues" evidence="1">
    <location>
        <begin position="72"/>
        <end position="84"/>
    </location>
</feature>
<accession>A0A699IAQ9</accession>
<feature type="region of interest" description="Disordered" evidence="1">
    <location>
        <begin position="49"/>
        <end position="95"/>
    </location>
</feature>
<dbReference type="AlphaFoldDB" id="A0A699IAQ9"/>
<protein>
    <submittedName>
        <fullName evidence="2">RWP-RK domain-containing protein</fullName>
    </submittedName>
</protein>
<dbReference type="PANTHER" id="PTHR45786:SF74">
    <property type="entry name" value="ATP-DEPENDENT DNA HELICASE"/>
    <property type="match status" value="1"/>
</dbReference>
<name>A0A699IAQ9_TANCI</name>
<organism evidence="2">
    <name type="scientific">Tanacetum cinerariifolium</name>
    <name type="common">Dalmatian daisy</name>
    <name type="synonym">Chrysanthemum cinerariifolium</name>
    <dbReference type="NCBI Taxonomy" id="118510"/>
    <lineage>
        <taxon>Eukaryota</taxon>
        <taxon>Viridiplantae</taxon>
        <taxon>Streptophyta</taxon>
        <taxon>Embryophyta</taxon>
        <taxon>Tracheophyta</taxon>
        <taxon>Spermatophyta</taxon>
        <taxon>Magnoliopsida</taxon>
        <taxon>eudicotyledons</taxon>
        <taxon>Gunneridae</taxon>
        <taxon>Pentapetalae</taxon>
        <taxon>asterids</taxon>
        <taxon>campanulids</taxon>
        <taxon>Asterales</taxon>
        <taxon>Asteraceae</taxon>
        <taxon>Asteroideae</taxon>
        <taxon>Anthemideae</taxon>
        <taxon>Anthemidinae</taxon>
        <taxon>Tanacetum</taxon>
    </lineage>
</organism>
<evidence type="ECO:0000313" key="2">
    <source>
        <dbReference type="EMBL" id="GEZ41028.1"/>
    </source>
</evidence>